<dbReference type="InterPro" id="IPR008972">
    <property type="entry name" value="Cupredoxin"/>
</dbReference>
<dbReference type="InterPro" id="IPR006968">
    <property type="entry name" value="RUS_fam"/>
</dbReference>
<dbReference type="Pfam" id="PF04884">
    <property type="entry name" value="UVB_sens_prot"/>
    <property type="match status" value="1"/>
</dbReference>
<proteinExistence type="inferred from homology"/>
<sequence>GTATNNSFPLMPSLPTLTHNQVAFNFATSLKSLQSSVPQAIDEEMLITKGFRLVRCPNNPCTGINSGRVVGGFLTPDITILQAYHYCINGVFNRDFPDNTPFKYSQQNPPLSIWESVLGTKFKVLKFNSNVQTGVINIENHPIHLHIVGQRFGNYNPQTDRANFNLNALCKPHLASPSSSNENSYGSCKFQDLITFIRSWVVPEGYPESVTTSYTPYMQWRALKYFFGGAMRVFTTRSLLHSVGIAGKGSASSTVAVNWVLK</sequence>
<dbReference type="AlphaFoldDB" id="A0AA38LKQ6"/>
<comment type="similarity">
    <text evidence="1">Belongs to the RUS1 family.</text>
</comment>
<evidence type="ECO:0000313" key="3">
    <source>
        <dbReference type="EMBL" id="KAH9324712.1"/>
    </source>
</evidence>
<dbReference type="PANTHER" id="PTHR12770:SF20">
    <property type="entry name" value="PROTEIN ROOT UVB SENSITIVE 6"/>
    <property type="match status" value="1"/>
</dbReference>
<name>A0AA38LKQ6_TAXCH</name>
<feature type="non-terminal residue" evidence="3">
    <location>
        <position position="1"/>
    </location>
</feature>
<dbReference type="PANTHER" id="PTHR12770">
    <property type="entry name" value="RUS1 FAMILY PROTEIN C16ORF58"/>
    <property type="match status" value="1"/>
</dbReference>
<evidence type="ECO:0000313" key="4">
    <source>
        <dbReference type="Proteomes" id="UP000824469"/>
    </source>
</evidence>
<dbReference type="Proteomes" id="UP000824469">
    <property type="component" value="Unassembled WGS sequence"/>
</dbReference>
<gene>
    <name evidence="3" type="ORF">KI387_004890</name>
</gene>
<dbReference type="EMBL" id="JAHRHJ020000002">
    <property type="protein sequence ID" value="KAH9324712.1"/>
    <property type="molecule type" value="Genomic_DNA"/>
</dbReference>
<keyword evidence="4" id="KW-1185">Reference proteome</keyword>
<dbReference type="InterPro" id="IPR054549">
    <property type="entry name" value="UVB_sens_RUS_dom"/>
</dbReference>
<accession>A0AA38LKQ6</accession>
<feature type="non-terminal residue" evidence="3">
    <location>
        <position position="262"/>
    </location>
</feature>
<reference evidence="3 4" key="1">
    <citation type="journal article" date="2021" name="Nat. Plants">
        <title>The Taxus genome provides insights into paclitaxel biosynthesis.</title>
        <authorList>
            <person name="Xiong X."/>
            <person name="Gou J."/>
            <person name="Liao Q."/>
            <person name="Li Y."/>
            <person name="Zhou Q."/>
            <person name="Bi G."/>
            <person name="Li C."/>
            <person name="Du R."/>
            <person name="Wang X."/>
            <person name="Sun T."/>
            <person name="Guo L."/>
            <person name="Liang H."/>
            <person name="Lu P."/>
            <person name="Wu Y."/>
            <person name="Zhang Z."/>
            <person name="Ro D.K."/>
            <person name="Shang Y."/>
            <person name="Huang S."/>
            <person name="Yan J."/>
        </authorList>
    </citation>
    <scope>NUCLEOTIDE SEQUENCE [LARGE SCALE GENOMIC DNA]</scope>
    <source>
        <strain evidence="3">Ta-2019</strain>
    </source>
</reference>
<evidence type="ECO:0000256" key="1">
    <source>
        <dbReference type="ARBA" id="ARBA00007558"/>
    </source>
</evidence>
<dbReference type="Gene3D" id="2.60.40.420">
    <property type="entry name" value="Cupredoxins - blue copper proteins"/>
    <property type="match status" value="1"/>
</dbReference>
<evidence type="ECO:0000259" key="2">
    <source>
        <dbReference type="Pfam" id="PF04884"/>
    </source>
</evidence>
<organism evidence="3 4">
    <name type="scientific">Taxus chinensis</name>
    <name type="common">Chinese yew</name>
    <name type="synonym">Taxus wallichiana var. chinensis</name>
    <dbReference type="NCBI Taxonomy" id="29808"/>
    <lineage>
        <taxon>Eukaryota</taxon>
        <taxon>Viridiplantae</taxon>
        <taxon>Streptophyta</taxon>
        <taxon>Embryophyta</taxon>
        <taxon>Tracheophyta</taxon>
        <taxon>Spermatophyta</taxon>
        <taxon>Pinopsida</taxon>
        <taxon>Pinidae</taxon>
        <taxon>Conifers II</taxon>
        <taxon>Cupressales</taxon>
        <taxon>Taxaceae</taxon>
        <taxon>Taxus</taxon>
    </lineage>
</organism>
<protein>
    <recommendedName>
        <fullName evidence="2">Protein root UVB sensitive/RUS domain-containing protein</fullName>
    </recommendedName>
</protein>
<feature type="domain" description="Protein root UVB sensitive/RUS" evidence="2">
    <location>
        <begin position="191"/>
        <end position="262"/>
    </location>
</feature>
<comment type="caution">
    <text evidence="3">The sequence shown here is derived from an EMBL/GenBank/DDBJ whole genome shotgun (WGS) entry which is preliminary data.</text>
</comment>